<dbReference type="Proteomes" id="UP001189429">
    <property type="component" value="Unassembled WGS sequence"/>
</dbReference>
<gene>
    <name evidence="10" type="ORF">PCOR1329_LOCUS82129</name>
</gene>
<evidence type="ECO:0000256" key="3">
    <source>
        <dbReference type="ARBA" id="ARBA00022475"/>
    </source>
</evidence>
<feature type="transmembrane region" description="Helical" evidence="8">
    <location>
        <begin position="731"/>
        <end position="752"/>
    </location>
</feature>
<dbReference type="PROSITE" id="PS50156">
    <property type="entry name" value="SSD"/>
    <property type="match status" value="1"/>
</dbReference>
<dbReference type="SUPFAM" id="SSF82866">
    <property type="entry name" value="Multidrug efflux transporter AcrB transmembrane domain"/>
    <property type="match status" value="1"/>
</dbReference>
<feature type="compositionally biased region" description="Basic and acidic residues" evidence="7">
    <location>
        <begin position="9"/>
        <end position="19"/>
    </location>
</feature>
<evidence type="ECO:0000256" key="2">
    <source>
        <dbReference type="ARBA" id="ARBA00010157"/>
    </source>
</evidence>
<dbReference type="InterPro" id="IPR001036">
    <property type="entry name" value="Acrflvin-R"/>
</dbReference>
<dbReference type="PANTHER" id="PTHR33406">
    <property type="entry name" value="MEMBRANE PROTEIN MJ1562-RELATED"/>
    <property type="match status" value="1"/>
</dbReference>
<feature type="compositionally biased region" description="Low complexity" evidence="7">
    <location>
        <begin position="771"/>
        <end position="793"/>
    </location>
</feature>
<reference evidence="10" key="1">
    <citation type="submission" date="2023-10" db="EMBL/GenBank/DDBJ databases">
        <authorList>
            <person name="Chen Y."/>
            <person name="Shah S."/>
            <person name="Dougan E. K."/>
            <person name="Thang M."/>
            <person name="Chan C."/>
        </authorList>
    </citation>
    <scope>NUCLEOTIDE SEQUENCE [LARGE SCALE GENOMIC DNA]</scope>
</reference>
<feature type="transmembrane region" description="Helical" evidence="8">
    <location>
        <begin position="377"/>
        <end position="399"/>
    </location>
</feature>
<organism evidence="10 11">
    <name type="scientific">Prorocentrum cordatum</name>
    <dbReference type="NCBI Taxonomy" id="2364126"/>
    <lineage>
        <taxon>Eukaryota</taxon>
        <taxon>Sar</taxon>
        <taxon>Alveolata</taxon>
        <taxon>Dinophyceae</taxon>
        <taxon>Prorocentrales</taxon>
        <taxon>Prorocentraceae</taxon>
        <taxon>Prorocentrum</taxon>
    </lineage>
</organism>
<dbReference type="InterPro" id="IPR000731">
    <property type="entry name" value="SSD"/>
</dbReference>
<evidence type="ECO:0000259" key="9">
    <source>
        <dbReference type="PROSITE" id="PS50156"/>
    </source>
</evidence>
<feature type="transmembrane region" description="Helical" evidence="8">
    <location>
        <begin position="335"/>
        <end position="357"/>
    </location>
</feature>
<dbReference type="PANTHER" id="PTHR33406:SF6">
    <property type="entry name" value="MEMBRANE PROTEIN YDGH-RELATED"/>
    <property type="match status" value="1"/>
</dbReference>
<comment type="similarity">
    <text evidence="2">Belongs to the resistance-nodulation-cell division (RND) (TC 2.A.6) family. MmpL subfamily.</text>
</comment>
<evidence type="ECO:0000313" key="10">
    <source>
        <dbReference type="EMBL" id="CAK0906983.1"/>
    </source>
</evidence>
<evidence type="ECO:0000256" key="5">
    <source>
        <dbReference type="ARBA" id="ARBA00022989"/>
    </source>
</evidence>
<keyword evidence="6 8" id="KW-0472">Membrane</keyword>
<dbReference type="EMBL" id="CAUYUJ010021779">
    <property type="protein sequence ID" value="CAK0906983.1"/>
    <property type="molecule type" value="Genomic_DNA"/>
</dbReference>
<feature type="transmembrane region" description="Helical" evidence="8">
    <location>
        <begin position="294"/>
        <end position="315"/>
    </location>
</feature>
<comment type="caution">
    <text evidence="10">The sequence shown here is derived from an EMBL/GenBank/DDBJ whole genome shotgun (WGS) entry which is preliminary data.</text>
</comment>
<evidence type="ECO:0000256" key="7">
    <source>
        <dbReference type="SAM" id="MobiDB-lite"/>
    </source>
</evidence>
<dbReference type="InterPro" id="IPR050545">
    <property type="entry name" value="Mycobact_MmpL"/>
</dbReference>
<dbReference type="Gene3D" id="1.20.1640.10">
    <property type="entry name" value="Multidrug efflux transporter AcrB transmembrane domain"/>
    <property type="match status" value="1"/>
</dbReference>
<proteinExistence type="inferred from homology"/>
<feature type="domain" description="SSD" evidence="9">
    <location>
        <begin position="278"/>
        <end position="395"/>
    </location>
</feature>
<evidence type="ECO:0000256" key="1">
    <source>
        <dbReference type="ARBA" id="ARBA00004651"/>
    </source>
</evidence>
<keyword evidence="5 8" id="KW-1133">Transmembrane helix</keyword>
<feature type="transmembrane region" description="Helical" evidence="8">
    <location>
        <begin position="447"/>
        <end position="465"/>
    </location>
</feature>
<accession>A0ABN9Y3B9</accession>
<keyword evidence="3" id="KW-1003">Cell membrane</keyword>
<dbReference type="InterPro" id="IPR004869">
    <property type="entry name" value="MMPL_dom"/>
</dbReference>
<dbReference type="PRINTS" id="PR00702">
    <property type="entry name" value="ACRIFLAVINRP"/>
</dbReference>
<feature type="transmembrane region" description="Helical" evidence="8">
    <location>
        <begin position="56"/>
        <end position="77"/>
    </location>
</feature>
<keyword evidence="4 8" id="KW-0812">Transmembrane</keyword>
<evidence type="ECO:0000256" key="4">
    <source>
        <dbReference type="ARBA" id="ARBA00022692"/>
    </source>
</evidence>
<feature type="region of interest" description="Disordered" evidence="7">
    <location>
        <begin position="770"/>
        <end position="793"/>
    </location>
</feature>
<protein>
    <recommendedName>
        <fullName evidence="9">SSD domain-containing protein</fullName>
    </recommendedName>
</protein>
<dbReference type="Pfam" id="PF03176">
    <property type="entry name" value="MMPL"/>
    <property type="match status" value="1"/>
</dbReference>
<feature type="compositionally biased region" description="Low complexity" evidence="7">
    <location>
        <begin position="27"/>
        <end position="38"/>
    </location>
</feature>
<name>A0ABN9Y3B9_9DINO</name>
<feature type="region of interest" description="Disordered" evidence="7">
    <location>
        <begin position="1"/>
        <end position="40"/>
    </location>
</feature>
<evidence type="ECO:0000313" key="11">
    <source>
        <dbReference type="Proteomes" id="UP001189429"/>
    </source>
</evidence>
<sequence length="793" mass="86921">MPGSRSMARGKEALVHDDWSSDDSDGPRSSGSLSPGSREASQEAPCVARAIYKLRWVFLLGWPALTVALAPCAYLLLLNAQPMTKKAPEGTESTAAMQIFEQHFPDLAEVRREMVVLRCRTHCKSAATDMSRGIVEQISDLLYRFQNSNPDAGIVVNSYFTFSEHHQLGENPMISADRQSILLLWVWRVPERLKKVSEEFVTTMQVAIDEMNDMQPSHGLSISLTGLMTLDVALQETLIEEIPVHELSTIWLPFCILAYALRSPRMLLLAMIPMPIEILISFGLVYFASLKTVVLFYALMMMLMMCTSLSFDYALFMLTRYAEERAAGEPVDRAIVTVISQGGRVVVVSGIVLIIAWGSMAGLPVPFNTFSLSSCTMIAVCVLVQLTFVPSLLAIMPFLGPPAAKRRGASLDAGGGHGNGHGSAEEHSAFTKAQPHMQGIGFWLGRYLTAFPLNIIVPIIIYTAMMPLTLRMSKNFEIDGMFSFKFKMGHSFALGIPRSREEWSTALEIQDSFPSSVGIMMPMLIIGTGPSEPDSSRQVITDGSTPIDVKSEKFFHANCQMANALIEATSGKPYALGADSFVSGTFHGEADDGDAVKCLSPRLINAVRTNYITKHWLLRKTSANLQQLWDQIVSGNGDAMLTFVFPVTDPFSPDAFSLVDDVRSTLRNQNLAAQDPQAPIPGLTFTMFSPGSVVMDLIDVTSRRLPQTFMACVVLSLLLIGFWFKAVLIPFKLLLTVVVPITWTYGAALYVYEDGVISWLGFPGLSPTSASTGPSLCSRSRSSSGWPSTTRSS</sequence>
<feature type="transmembrane region" description="Helical" evidence="8">
    <location>
        <begin position="705"/>
        <end position="724"/>
    </location>
</feature>
<comment type="subcellular location">
    <subcellularLocation>
        <location evidence="1">Cell membrane</location>
        <topology evidence="1">Multi-pass membrane protein</topology>
    </subcellularLocation>
</comment>
<keyword evidence="11" id="KW-1185">Reference proteome</keyword>
<feature type="transmembrane region" description="Helical" evidence="8">
    <location>
        <begin position="266"/>
        <end position="288"/>
    </location>
</feature>
<evidence type="ECO:0000256" key="6">
    <source>
        <dbReference type="ARBA" id="ARBA00023136"/>
    </source>
</evidence>
<evidence type="ECO:0000256" key="8">
    <source>
        <dbReference type="SAM" id="Phobius"/>
    </source>
</evidence>